<name>A0ABV2H350_9HYPH</name>
<reference evidence="1 2" key="1">
    <citation type="submission" date="2024-06" db="EMBL/GenBank/DDBJ databases">
        <title>Genomic Encyclopedia of Type Strains, Phase IV (KMG-IV): sequencing the most valuable type-strain genomes for metagenomic binning, comparative biology and taxonomic classification.</title>
        <authorList>
            <person name="Goeker M."/>
        </authorList>
    </citation>
    <scope>NUCLEOTIDE SEQUENCE [LARGE SCALE GENOMIC DNA]</scope>
    <source>
        <strain evidence="1 2">DSM 105042</strain>
    </source>
</reference>
<dbReference type="EMBL" id="JBEPLJ010000003">
    <property type="protein sequence ID" value="MET3584958.1"/>
    <property type="molecule type" value="Genomic_DNA"/>
</dbReference>
<organism evidence="1 2">
    <name type="scientific">Pseudorhizobium tarimense</name>
    <dbReference type="NCBI Taxonomy" id="1079109"/>
    <lineage>
        <taxon>Bacteria</taxon>
        <taxon>Pseudomonadati</taxon>
        <taxon>Pseudomonadota</taxon>
        <taxon>Alphaproteobacteria</taxon>
        <taxon>Hyphomicrobiales</taxon>
        <taxon>Rhizobiaceae</taxon>
        <taxon>Rhizobium/Agrobacterium group</taxon>
        <taxon>Pseudorhizobium</taxon>
    </lineage>
</organism>
<comment type="caution">
    <text evidence="1">The sequence shown here is derived from an EMBL/GenBank/DDBJ whole genome shotgun (WGS) entry which is preliminary data.</text>
</comment>
<protein>
    <submittedName>
        <fullName evidence="1">Uncharacterized protein</fullName>
    </submittedName>
</protein>
<dbReference type="RefSeq" id="WP_247242794.1">
    <property type="nucleotide sequence ID" value="NZ_JALJRA010000003.1"/>
</dbReference>
<dbReference type="Proteomes" id="UP001549031">
    <property type="component" value="Unassembled WGS sequence"/>
</dbReference>
<gene>
    <name evidence="1" type="ORF">ABID21_001059</name>
</gene>
<evidence type="ECO:0000313" key="2">
    <source>
        <dbReference type="Proteomes" id="UP001549031"/>
    </source>
</evidence>
<accession>A0ABV2H350</accession>
<sequence>MAKISARQQGQAQKLCDTGKYNFEFARTSNCTGSQRAKNAGFADVFFGKFVIYFARAKNSPAPASYNQKKRSRPLPPKILLDISPVSFQFVRSRCRSVEEASVFRGAINFYSWRG</sequence>
<evidence type="ECO:0000313" key="1">
    <source>
        <dbReference type="EMBL" id="MET3584958.1"/>
    </source>
</evidence>
<proteinExistence type="predicted"/>
<keyword evidence="2" id="KW-1185">Reference proteome</keyword>